<evidence type="ECO:0000313" key="2">
    <source>
        <dbReference type="Proteomes" id="UP000291343"/>
    </source>
</evidence>
<dbReference type="Proteomes" id="UP000291343">
    <property type="component" value="Unassembled WGS sequence"/>
</dbReference>
<reference evidence="1 2" key="1">
    <citation type="journal article" date="2017" name="Gigascience">
        <title>Genome sequence of the small brown planthopper, Laodelphax striatellus.</title>
        <authorList>
            <person name="Zhu J."/>
            <person name="Jiang F."/>
            <person name="Wang X."/>
            <person name="Yang P."/>
            <person name="Bao Y."/>
            <person name="Zhao W."/>
            <person name="Wang W."/>
            <person name="Lu H."/>
            <person name="Wang Q."/>
            <person name="Cui N."/>
            <person name="Li J."/>
            <person name="Chen X."/>
            <person name="Luo L."/>
            <person name="Yu J."/>
            <person name="Kang L."/>
            <person name="Cui F."/>
        </authorList>
    </citation>
    <scope>NUCLEOTIDE SEQUENCE [LARGE SCALE GENOMIC DNA]</scope>
    <source>
        <strain evidence="1">Lst14</strain>
    </source>
</reference>
<keyword evidence="2" id="KW-1185">Reference proteome</keyword>
<comment type="caution">
    <text evidence="1">The sequence shown here is derived from an EMBL/GenBank/DDBJ whole genome shotgun (WGS) entry which is preliminary data.</text>
</comment>
<dbReference type="AlphaFoldDB" id="A0A482WIK4"/>
<protein>
    <submittedName>
        <fullName evidence="1">Uncharacterized protein</fullName>
    </submittedName>
</protein>
<proteinExistence type="predicted"/>
<organism evidence="1 2">
    <name type="scientific">Laodelphax striatellus</name>
    <name type="common">Small brown planthopper</name>
    <name type="synonym">Delphax striatella</name>
    <dbReference type="NCBI Taxonomy" id="195883"/>
    <lineage>
        <taxon>Eukaryota</taxon>
        <taxon>Metazoa</taxon>
        <taxon>Ecdysozoa</taxon>
        <taxon>Arthropoda</taxon>
        <taxon>Hexapoda</taxon>
        <taxon>Insecta</taxon>
        <taxon>Pterygota</taxon>
        <taxon>Neoptera</taxon>
        <taxon>Paraneoptera</taxon>
        <taxon>Hemiptera</taxon>
        <taxon>Auchenorrhyncha</taxon>
        <taxon>Fulgoroidea</taxon>
        <taxon>Delphacidae</taxon>
        <taxon>Criomorphinae</taxon>
        <taxon>Laodelphax</taxon>
    </lineage>
</organism>
<accession>A0A482WIK4</accession>
<sequence>MTIPDDCHARRRLWHRLVCLRLVPSGQGAFRMEKEVALQRNLVGVGLQTNHRSQAVGQVTQAGVTDDTISGYAWPSVTD</sequence>
<gene>
    <name evidence="1" type="ORF">LSTR_LSTR007702</name>
</gene>
<dbReference type="EMBL" id="QKKF02034243">
    <property type="protein sequence ID" value="RZF33357.1"/>
    <property type="molecule type" value="Genomic_DNA"/>
</dbReference>
<name>A0A482WIK4_LAOST</name>
<dbReference type="InParanoid" id="A0A482WIK4"/>
<evidence type="ECO:0000313" key="1">
    <source>
        <dbReference type="EMBL" id="RZF33357.1"/>
    </source>
</evidence>